<accession>A0A2S9XCY6</accession>
<sequence length="75" mass="8206">MSAKQSELSFEGDMSRDELLSHLEEFAASMRDGTVRVELGEQQLVLTAAEVVKLAVKAKTKGDAQSVRLELSWPG</sequence>
<dbReference type="AlphaFoldDB" id="A0A2S9XCY6"/>
<evidence type="ECO:0000313" key="2">
    <source>
        <dbReference type="EMBL" id="PRP90727.1"/>
    </source>
</evidence>
<dbReference type="EMBL" id="PVNK01000269">
    <property type="protein sequence ID" value="PRP90727.1"/>
    <property type="molecule type" value="Genomic_DNA"/>
</dbReference>
<keyword evidence="3" id="KW-1185">Reference proteome</keyword>
<feature type="domain" description="Amphi-Trp" evidence="1">
    <location>
        <begin position="6"/>
        <end position="73"/>
    </location>
</feature>
<dbReference type="Proteomes" id="UP000237968">
    <property type="component" value="Unassembled WGS sequence"/>
</dbReference>
<reference evidence="2 3" key="1">
    <citation type="submission" date="2018-03" db="EMBL/GenBank/DDBJ databases">
        <title>Draft Genome Sequences of the Obligatory Marine Myxobacteria Enhygromyxa salina SWB005.</title>
        <authorList>
            <person name="Poehlein A."/>
            <person name="Moghaddam J.A."/>
            <person name="Harms H."/>
            <person name="Alanjari M."/>
            <person name="Koenig G.M."/>
            <person name="Daniel R."/>
            <person name="Schaeberle T.F."/>
        </authorList>
    </citation>
    <scope>NUCLEOTIDE SEQUENCE [LARGE SCALE GENOMIC DNA]</scope>
    <source>
        <strain evidence="2 3">SWB005</strain>
    </source>
</reference>
<dbReference type="InterPro" id="IPR027598">
    <property type="entry name" value="Amphi-Trp_dom"/>
</dbReference>
<dbReference type="NCBIfam" id="TIGR04354">
    <property type="entry name" value="amphi-Trp"/>
    <property type="match status" value="1"/>
</dbReference>
<proteinExistence type="predicted"/>
<protein>
    <recommendedName>
        <fullName evidence="1">Amphi-Trp domain-containing protein</fullName>
    </recommendedName>
</protein>
<dbReference type="Pfam" id="PF20068">
    <property type="entry name" value="Amphi-Trp"/>
    <property type="match status" value="1"/>
</dbReference>
<evidence type="ECO:0000313" key="3">
    <source>
        <dbReference type="Proteomes" id="UP000237968"/>
    </source>
</evidence>
<gene>
    <name evidence="2" type="ORF">ENSA5_61610</name>
</gene>
<name>A0A2S9XCY6_9BACT</name>
<comment type="caution">
    <text evidence="2">The sequence shown here is derived from an EMBL/GenBank/DDBJ whole genome shotgun (WGS) entry which is preliminary data.</text>
</comment>
<organism evidence="2 3">
    <name type="scientific">Enhygromyxa salina</name>
    <dbReference type="NCBI Taxonomy" id="215803"/>
    <lineage>
        <taxon>Bacteria</taxon>
        <taxon>Pseudomonadati</taxon>
        <taxon>Myxococcota</taxon>
        <taxon>Polyangia</taxon>
        <taxon>Nannocystales</taxon>
        <taxon>Nannocystaceae</taxon>
        <taxon>Enhygromyxa</taxon>
    </lineage>
</organism>
<dbReference type="RefSeq" id="WP_106395344.1">
    <property type="nucleotide sequence ID" value="NZ_PVNK01000269.1"/>
</dbReference>
<evidence type="ECO:0000259" key="1">
    <source>
        <dbReference type="Pfam" id="PF20068"/>
    </source>
</evidence>